<evidence type="ECO:0000313" key="3">
    <source>
        <dbReference type="Proteomes" id="UP000018468"/>
    </source>
</evidence>
<protein>
    <recommendedName>
        <fullName evidence="1">PH domain-containing protein</fullName>
    </recommendedName>
</protein>
<evidence type="ECO:0000259" key="1">
    <source>
        <dbReference type="PROSITE" id="PS50003"/>
    </source>
</evidence>
<dbReference type="Gene3D" id="2.30.29.30">
    <property type="entry name" value="Pleckstrin-homology domain (PH domain)/Phosphotyrosine-binding domain (PTB)"/>
    <property type="match status" value="2"/>
</dbReference>
<dbReference type="AlphaFoldDB" id="W5MKQ6"/>
<feature type="domain" description="PH" evidence="1">
    <location>
        <begin position="260"/>
        <end position="365"/>
    </location>
</feature>
<dbReference type="PANTHER" id="PTHR46026:SF4">
    <property type="entry name" value="PH DOMAIN-CONTAINING PROTEIN"/>
    <property type="match status" value="1"/>
</dbReference>
<sequence length="384" mass="44038">MGCCSFTARHTGTDTVGPDEIELLEPGNAIFRVWSLAETREPISESVRAEPHCCPPVRHAEVSALSRGSQRQDNSAAPSQVLLWGRTREDLHCKIYTEPIVAWEGPAVHSYGEIAWSSRVQLFNHYTQERDERYLVLFSFHLLILQLDHPKQAFIYQGVLPLSGMSVREIRQDNDVSNMFEIHGPMVDSKIVICANHTELKNWIEHIEESMQKVLNQQLSPFQSVLSCLVPCDEKWKREELKRYLLRAPIWQWEGTPIQHLGQIGYLSVVYVTNAQREVPVQGSQERILVLFPQDLLLLSIDSQRVHVKYEGRLPLKSIRALEKSALLGRLEFEISGDMMEPLLVSCSSPEDYQNWIFRLQQPETIVSTISKQPPPLIPKKRRS</sequence>
<dbReference type="Pfam" id="PF00169">
    <property type="entry name" value="PH"/>
    <property type="match status" value="1"/>
</dbReference>
<name>W5MKQ6_LEPOC</name>
<dbReference type="SUPFAM" id="SSF50729">
    <property type="entry name" value="PH domain-like"/>
    <property type="match status" value="2"/>
</dbReference>
<dbReference type="HOGENOM" id="CLU_060755_0_0_1"/>
<reference evidence="2" key="2">
    <citation type="submission" date="2025-08" db="UniProtKB">
        <authorList>
            <consortium name="Ensembl"/>
        </authorList>
    </citation>
    <scope>IDENTIFICATION</scope>
</reference>
<dbReference type="InParanoid" id="W5MKQ6"/>
<feature type="domain" description="PH" evidence="1">
    <location>
        <begin position="107"/>
        <end position="212"/>
    </location>
</feature>
<evidence type="ECO:0000313" key="2">
    <source>
        <dbReference type="Ensembl" id="ENSLOCP00000008965.1"/>
    </source>
</evidence>
<dbReference type="InterPro" id="IPR011993">
    <property type="entry name" value="PH-like_dom_sf"/>
</dbReference>
<organism evidence="2 3">
    <name type="scientific">Lepisosteus oculatus</name>
    <name type="common">Spotted gar</name>
    <dbReference type="NCBI Taxonomy" id="7918"/>
    <lineage>
        <taxon>Eukaryota</taxon>
        <taxon>Metazoa</taxon>
        <taxon>Chordata</taxon>
        <taxon>Craniata</taxon>
        <taxon>Vertebrata</taxon>
        <taxon>Euteleostomi</taxon>
        <taxon>Actinopterygii</taxon>
        <taxon>Neopterygii</taxon>
        <taxon>Holostei</taxon>
        <taxon>Semionotiformes</taxon>
        <taxon>Lepisosteidae</taxon>
        <taxon>Lepisosteus</taxon>
    </lineage>
</organism>
<dbReference type="GO" id="GO:0030032">
    <property type="term" value="P:lamellipodium assembly"/>
    <property type="evidence" value="ECO:0000318"/>
    <property type="project" value="GO_Central"/>
</dbReference>
<dbReference type="PROSITE" id="PS50003">
    <property type="entry name" value="PH_DOMAIN"/>
    <property type="match status" value="2"/>
</dbReference>
<dbReference type="Proteomes" id="UP000018468">
    <property type="component" value="Linkage group LG25"/>
</dbReference>
<proteinExistence type="predicted"/>
<dbReference type="EMBL" id="AHAT01009923">
    <property type="status" value="NOT_ANNOTATED_CDS"/>
    <property type="molecule type" value="Genomic_DNA"/>
</dbReference>
<dbReference type="SMART" id="SM00233">
    <property type="entry name" value="PH"/>
    <property type="match status" value="2"/>
</dbReference>
<keyword evidence="3" id="KW-1185">Reference proteome</keyword>
<dbReference type="GO" id="GO:0030027">
    <property type="term" value="C:lamellipodium"/>
    <property type="evidence" value="ECO:0000318"/>
    <property type="project" value="GO_Central"/>
</dbReference>
<dbReference type="Ensembl" id="ENSLOCT00000008976.1">
    <property type="protein sequence ID" value="ENSLOCP00000008965.1"/>
    <property type="gene ID" value="ENSLOCG00000007388.1"/>
</dbReference>
<dbReference type="STRING" id="7918.ENSLOCP00000008965"/>
<dbReference type="GeneTree" id="ENSGT00390000003618"/>
<dbReference type="eggNOG" id="KOG2070">
    <property type="taxonomic scope" value="Eukaryota"/>
</dbReference>
<dbReference type="Bgee" id="ENSLOCG00000007388">
    <property type="expression patterns" value="Expressed in bone element and 12 other cell types or tissues"/>
</dbReference>
<dbReference type="GO" id="GO:0005085">
    <property type="term" value="F:guanyl-nucleotide exchange factor activity"/>
    <property type="evidence" value="ECO:0000318"/>
    <property type="project" value="GO_Central"/>
</dbReference>
<reference evidence="2" key="3">
    <citation type="submission" date="2025-09" db="UniProtKB">
        <authorList>
            <consortium name="Ensembl"/>
        </authorList>
    </citation>
    <scope>IDENTIFICATION</scope>
</reference>
<dbReference type="OMA" id="MVHIINT"/>
<dbReference type="InterPro" id="IPR001849">
    <property type="entry name" value="PH_domain"/>
</dbReference>
<reference evidence="3" key="1">
    <citation type="submission" date="2011-12" db="EMBL/GenBank/DDBJ databases">
        <title>The Draft Genome of Lepisosteus oculatus.</title>
        <authorList>
            <consortium name="The Broad Institute Genome Assembly &amp; Analysis Group"/>
            <consortium name="Computational R&amp;D Group"/>
            <consortium name="and Sequencing Platform"/>
            <person name="Di Palma F."/>
            <person name="Alfoldi J."/>
            <person name="Johnson J."/>
            <person name="Berlin A."/>
            <person name="Gnerre S."/>
            <person name="Jaffe D."/>
            <person name="MacCallum I."/>
            <person name="Young S."/>
            <person name="Walker B.J."/>
            <person name="Lander E.S."/>
            <person name="Lindblad-Toh K."/>
        </authorList>
    </citation>
    <scope>NUCLEOTIDE SEQUENCE [LARGE SCALE GENOMIC DNA]</scope>
</reference>
<dbReference type="PANTHER" id="PTHR46026">
    <property type="entry name" value="RHO-TYPE GUANINE NUCLEOTIDE EXCHANGE FACTOR, ISOFORM F"/>
    <property type="match status" value="1"/>
</dbReference>
<dbReference type="GO" id="GO:0005737">
    <property type="term" value="C:cytoplasm"/>
    <property type="evidence" value="ECO:0000318"/>
    <property type="project" value="GO_Central"/>
</dbReference>
<accession>W5MKQ6</accession>